<organism evidence="2 3">
    <name type="scientific">Aporhodopirellula rubra</name>
    <dbReference type="NCBI Taxonomy" id="980271"/>
    <lineage>
        <taxon>Bacteria</taxon>
        <taxon>Pseudomonadati</taxon>
        <taxon>Planctomycetota</taxon>
        <taxon>Planctomycetia</taxon>
        <taxon>Pirellulales</taxon>
        <taxon>Pirellulaceae</taxon>
        <taxon>Aporhodopirellula</taxon>
    </lineage>
</organism>
<evidence type="ECO:0000313" key="3">
    <source>
        <dbReference type="Proteomes" id="UP000536179"/>
    </source>
</evidence>
<dbReference type="Proteomes" id="UP000536179">
    <property type="component" value="Unassembled WGS sequence"/>
</dbReference>
<proteinExistence type="predicted"/>
<comment type="caution">
    <text evidence="2">The sequence shown here is derived from an EMBL/GenBank/DDBJ whole genome shotgun (WGS) entry which is preliminary data.</text>
</comment>
<gene>
    <name evidence="2" type="ORF">FHS27_002114</name>
</gene>
<accession>A0A7W5H5V0</accession>
<dbReference type="EMBL" id="JACHXU010000006">
    <property type="protein sequence ID" value="MBB3206305.1"/>
    <property type="molecule type" value="Genomic_DNA"/>
</dbReference>
<feature type="transmembrane region" description="Helical" evidence="1">
    <location>
        <begin position="176"/>
        <end position="193"/>
    </location>
</feature>
<evidence type="ECO:0008006" key="4">
    <source>
        <dbReference type="Google" id="ProtNLM"/>
    </source>
</evidence>
<keyword evidence="1" id="KW-0812">Transmembrane</keyword>
<keyword evidence="1" id="KW-1133">Transmembrane helix</keyword>
<keyword evidence="1" id="KW-0472">Membrane</keyword>
<evidence type="ECO:0000256" key="1">
    <source>
        <dbReference type="SAM" id="Phobius"/>
    </source>
</evidence>
<keyword evidence="3" id="KW-1185">Reference proteome</keyword>
<protein>
    <recommendedName>
        <fullName evidence="4">PEP-CTERM protein-sorting domain-containing protein</fullName>
    </recommendedName>
</protein>
<name>A0A7W5H5V0_9BACT</name>
<sequence>MLSVVCWASPAQAILVTYVPGNNVLGGNASVNSVSIDNTAKTIGIDLSFLQLHQPIQLGFNAQAELSTPPFVAETYTVTLTSTNLASHPMNGFDASVGGFAGTLAGSVNTPLTSNSFAIEPQPPTTFVRIGGLNGGGGQIVPGQTAISSFALSLANFGAAGNSSNFTIGLTANPEPATLLLGAMVTVPGVIAARRRRRRKAVTQAQPALA</sequence>
<dbReference type="RefSeq" id="WP_184304714.1">
    <property type="nucleotide sequence ID" value="NZ_JACHXU010000006.1"/>
</dbReference>
<evidence type="ECO:0000313" key="2">
    <source>
        <dbReference type="EMBL" id="MBB3206305.1"/>
    </source>
</evidence>
<dbReference type="AlphaFoldDB" id="A0A7W5H5V0"/>
<reference evidence="2 3" key="1">
    <citation type="submission" date="2020-08" db="EMBL/GenBank/DDBJ databases">
        <title>Genomic Encyclopedia of Type Strains, Phase III (KMG-III): the genomes of soil and plant-associated and newly described type strains.</title>
        <authorList>
            <person name="Whitman W."/>
        </authorList>
    </citation>
    <scope>NUCLEOTIDE SEQUENCE [LARGE SCALE GENOMIC DNA]</scope>
    <source>
        <strain evidence="2 3">CECT 8075</strain>
    </source>
</reference>